<dbReference type="Proteomes" id="UP000266673">
    <property type="component" value="Unassembled WGS sequence"/>
</dbReference>
<evidence type="ECO:0000313" key="2">
    <source>
        <dbReference type="Proteomes" id="UP000266673"/>
    </source>
</evidence>
<keyword evidence="2" id="KW-1185">Reference proteome</keyword>
<comment type="caution">
    <text evidence="1">The sequence shown here is derived from an EMBL/GenBank/DDBJ whole genome shotgun (WGS) entry which is preliminary data.</text>
</comment>
<feature type="non-terminal residue" evidence="1">
    <location>
        <position position="74"/>
    </location>
</feature>
<proteinExistence type="predicted"/>
<gene>
    <name evidence="1" type="ORF">C2G38_2117265</name>
</gene>
<name>A0A397UA44_9GLOM</name>
<dbReference type="OrthoDB" id="2284165at2759"/>
<dbReference type="EMBL" id="QKWP01001895">
    <property type="protein sequence ID" value="RIB05927.1"/>
    <property type="molecule type" value="Genomic_DNA"/>
</dbReference>
<protein>
    <submittedName>
        <fullName evidence="1">Uncharacterized protein</fullName>
    </submittedName>
</protein>
<accession>A0A397UA44</accession>
<sequence length="74" mass="8330">MRSLPPRLTSAQKSKVTLSPFTIVTLFAILLLLHPLLPCPALDDAQRKALLEQRLKAIKLEESGKRKRVVISRN</sequence>
<organism evidence="1 2">
    <name type="scientific">Gigaspora rosea</name>
    <dbReference type="NCBI Taxonomy" id="44941"/>
    <lineage>
        <taxon>Eukaryota</taxon>
        <taxon>Fungi</taxon>
        <taxon>Fungi incertae sedis</taxon>
        <taxon>Mucoromycota</taxon>
        <taxon>Glomeromycotina</taxon>
        <taxon>Glomeromycetes</taxon>
        <taxon>Diversisporales</taxon>
        <taxon>Gigasporaceae</taxon>
        <taxon>Gigaspora</taxon>
    </lineage>
</organism>
<dbReference type="AlphaFoldDB" id="A0A397UA44"/>
<evidence type="ECO:0000313" key="1">
    <source>
        <dbReference type="EMBL" id="RIB05927.1"/>
    </source>
</evidence>
<reference evidence="1 2" key="1">
    <citation type="submission" date="2018-06" db="EMBL/GenBank/DDBJ databases">
        <title>Comparative genomics reveals the genomic features of Rhizophagus irregularis, R. cerebriforme, R. diaphanum and Gigaspora rosea, and their symbiotic lifestyle signature.</title>
        <authorList>
            <person name="Morin E."/>
            <person name="San Clemente H."/>
            <person name="Chen E.C.H."/>
            <person name="De La Providencia I."/>
            <person name="Hainaut M."/>
            <person name="Kuo A."/>
            <person name="Kohler A."/>
            <person name="Murat C."/>
            <person name="Tang N."/>
            <person name="Roy S."/>
            <person name="Loubradou J."/>
            <person name="Henrissat B."/>
            <person name="Grigoriev I.V."/>
            <person name="Corradi N."/>
            <person name="Roux C."/>
            <person name="Martin F.M."/>
        </authorList>
    </citation>
    <scope>NUCLEOTIDE SEQUENCE [LARGE SCALE GENOMIC DNA]</scope>
    <source>
        <strain evidence="1 2">DAOM 194757</strain>
    </source>
</reference>